<dbReference type="Pfam" id="PF04652">
    <property type="entry name" value="Vta1"/>
    <property type="match status" value="1"/>
</dbReference>
<dbReference type="GO" id="GO:0005771">
    <property type="term" value="C:multivesicular body"/>
    <property type="evidence" value="ECO:0007669"/>
    <property type="project" value="TreeGrafter"/>
</dbReference>
<comment type="subcellular location">
    <subcellularLocation>
        <location evidence="1">Endomembrane system</location>
    </subcellularLocation>
</comment>
<gene>
    <name evidence="5" type="ORF">DERF_002487</name>
</gene>
<dbReference type="EMBL" id="ASGP02000001">
    <property type="protein sequence ID" value="KAH9528548.1"/>
    <property type="molecule type" value="Genomic_DNA"/>
</dbReference>
<keyword evidence="6" id="KW-1185">Reference proteome</keyword>
<dbReference type="PANTHER" id="PTHR46009:SF1">
    <property type="entry name" value="VACUOLAR PROTEIN SORTING-ASSOCIATED PROTEIN VTA1 HOMOLOG"/>
    <property type="match status" value="1"/>
</dbReference>
<dbReference type="Proteomes" id="UP000790347">
    <property type="component" value="Unassembled WGS sequence"/>
</dbReference>
<evidence type="ECO:0000259" key="4">
    <source>
        <dbReference type="Pfam" id="PF04652"/>
    </source>
</evidence>
<reference evidence="5" key="1">
    <citation type="submission" date="2013-05" db="EMBL/GenBank/DDBJ databases">
        <authorList>
            <person name="Yim A.K.Y."/>
            <person name="Chan T.F."/>
            <person name="Ji K.M."/>
            <person name="Liu X.Y."/>
            <person name="Zhou J.W."/>
            <person name="Li R.Q."/>
            <person name="Yang K.Y."/>
            <person name="Li J."/>
            <person name="Li M."/>
            <person name="Law P.T.W."/>
            <person name="Wu Y.L."/>
            <person name="Cai Z.L."/>
            <person name="Qin H."/>
            <person name="Bao Y."/>
            <person name="Leung R.K.K."/>
            <person name="Ng P.K.S."/>
            <person name="Zou J."/>
            <person name="Zhong X.J."/>
            <person name="Ran P.X."/>
            <person name="Zhong N.S."/>
            <person name="Liu Z.G."/>
            <person name="Tsui S.K.W."/>
        </authorList>
    </citation>
    <scope>NUCLEOTIDE SEQUENCE</scope>
    <source>
        <strain evidence="5">Derf</strain>
        <tissue evidence="5">Whole organism</tissue>
    </source>
</reference>
<evidence type="ECO:0000256" key="3">
    <source>
        <dbReference type="SAM" id="MobiDB-lite"/>
    </source>
</evidence>
<feature type="compositionally biased region" description="Low complexity" evidence="3">
    <location>
        <begin position="204"/>
        <end position="226"/>
    </location>
</feature>
<feature type="compositionally biased region" description="Polar residues" evidence="3">
    <location>
        <begin position="227"/>
        <end position="240"/>
    </location>
</feature>
<comment type="caution">
    <text evidence="5">The sequence shown here is derived from an EMBL/GenBank/DDBJ whole genome shotgun (WGS) entry which is preliminary data.</text>
</comment>
<evidence type="ECO:0000313" key="5">
    <source>
        <dbReference type="EMBL" id="KAH9528548.1"/>
    </source>
</evidence>
<reference evidence="5" key="2">
    <citation type="journal article" date="2022" name="Res Sq">
        <title>Comparative Genomics Reveals Insights into the Divergent Evolution of Astigmatic Mites and Household Pest Adaptations.</title>
        <authorList>
            <person name="Xiong Q."/>
            <person name="Wan A.T.-Y."/>
            <person name="Liu X.-Y."/>
            <person name="Fung C.S.-H."/>
            <person name="Xiao X."/>
            <person name="Malainual N."/>
            <person name="Hou J."/>
            <person name="Wang L."/>
            <person name="Wang M."/>
            <person name="Yang K."/>
            <person name="Cui Y."/>
            <person name="Leung E."/>
            <person name="Nong W."/>
            <person name="Shin S.-K."/>
            <person name="Au S."/>
            <person name="Jeong K.Y."/>
            <person name="Chew F.T."/>
            <person name="Hui J."/>
            <person name="Leung T.F."/>
            <person name="Tungtrongchitr A."/>
            <person name="Zhong N."/>
            <person name="Liu Z."/>
            <person name="Tsui S."/>
        </authorList>
    </citation>
    <scope>NUCLEOTIDE SEQUENCE</scope>
    <source>
        <strain evidence="5">Derf</strain>
        <tissue evidence="5">Whole organism</tissue>
    </source>
</reference>
<dbReference type="InterPro" id="IPR039431">
    <property type="entry name" value="Vta1/CALS_N"/>
</dbReference>
<evidence type="ECO:0000256" key="1">
    <source>
        <dbReference type="ARBA" id="ARBA00004308"/>
    </source>
</evidence>
<name>A0A922LAN7_DERFA</name>
<organism evidence="5 6">
    <name type="scientific">Dermatophagoides farinae</name>
    <name type="common">American house dust mite</name>
    <dbReference type="NCBI Taxonomy" id="6954"/>
    <lineage>
        <taxon>Eukaryota</taxon>
        <taxon>Metazoa</taxon>
        <taxon>Ecdysozoa</taxon>
        <taxon>Arthropoda</taxon>
        <taxon>Chelicerata</taxon>
        <taxon>Arachnida</taxon>
        <taxon>Acari</taxon>
        <taxon>Acariformes</taxon>
        <taxon>Sarcoptiformes</taxon>
        <taxon>Astigmata</taxon>
        <taxon>Psoroptidia</taxon>
        <taxon>Analgoidea</taxon>
        <taxon>Pyroglyphidae</taxon>
        <taxon>Dermatophagoidinae</taxon>
        <taxon>Dermatophagoides</taxon>
    </lineage>
</organism>
<dbReference type="InterPro" id="IPR044538">
    <property type="entry name" value="Vta1-like"/>
</dbReference>
<dbReference type="GO" id="GO:0032511">
    <property type="term" value="P:late endosome to vacuole transport via multivesicular body sorting pathway"/>
    <property type="evidence" value="ECO:0007669"/>
    <property type="project" value="InterPro"/>
</dbReference>
<proteinExistence type="predicted"/>
<feature type="region of interest" description="Disordered" evidence="3">
    <location>
        <begin position="164"/>
        <end position="284"/>
    </location>
</feature>
<dbReference type="Gene3D" id="1.25.40.270">
    <property type="entry name" value="Vacuolar protein sorting-associated protein vta1"/>
    <property type="match status" value="1"/>
</dbReference>
<evidence type="ECO:0000313" key="6">
    <source>
        <dbReference type="Proteomes" id="UP000790347"/>
    </source>
</evidence>
<protein>
    <recommendedName>
        <fullName evidence="4">Vta1/callose synthase N-terminal domain-containing protein</fullName>
    </recommendedName>
</protein>
<sequence length="358" mass="40443">MDQQTLDAFLKQSTTKPIYKQYLPFMKLARDCFVQNPIITYWTLCYVVEAALKNQTKPSDDFRKFLLEIMSCLEMEKKSRSSTGDRLFLDEKEAQKFIEEYGNKLVEKAEENEELMEKYDLAYKLYLSASNIFQMYTVFVRDDEENLKRIKFCKWRAVECFKKKKEQDENPTPKPEDNDIGGGGGGGGSDGSLGDNNEQHHESSCPYPSGGTSTSSTSNTLPYPSNIGFSPGSNDYNNVHFNEPINPIEPSPSSSSSSIQYPTPAPRATPTNAGSKPQDDRQKQLAQELASLQLSESDSKRAELLCESALYAIRANDLLTAVETLKQTLELLYKLQRARIYSNNSGHQHHHLSNPNLK</sequence>
<feature type="compositionally biased region" description="Low complexity" evidence="3">
    <location>
        <begin position="242"/>
        <end position="259"/>
    </location>
</feature>
<evidence type="ECO:0000256" key="2">
    <source>
        <dbReference type="ARBA" id="ARBA00023136"/>
    </source>
</evidence>
<dbReference type="InterPro" id="IPR023175">
    <property type="entry name" value="Vta1/CALS_N_sf"/>
</dbReference>
<dbReference type="AlphaFoldDB" id="A0A922LAN7"/>
<feature type="compositionally biased region" description="Gly residues" evidence="3">
    <location>
        <begin position="180"/>
        <end position="191"/>
    </location>
</feature>
<accession>A0A922LAN7</accession>
<feature type="domain" description="Vta1/callose synthase N-terminal" evidence="4">
    <location>
        <begin position="24"/>
        <end position="165"/>
    </location>
</feature>
<dbReference type="PANTHER" id="PTHR46009">
    <property type="entry name" value="VACUOLAR PROTEIN SORTING-ASSOCIATED PROTEIN VTA1 HOMOLOG"/>
    <property type="match status" value="1"/>
</dbReference>
<keyword evidence="2" id="KW-0472">Membrane</keyword>